<evidence type="ECO:0000256" key="1">
    <source>
        <dbReference type="ARBA" id="ARBA00023015"/>
    </source>
</evidence>
<dbReference type="GO" id="GO:0003700">
    <property type="term" value="F:DNA-binding transcription factor activity"/>
    <property type="evidence" value="ECO:0007669"/>
    <property type="project" value="TreeGrafter"/>
</dbReference>
<keyword evidence="2 4" id="KW-0238">DNA-binding</keyword>
<dbReference type="SUPFAM" id="SSF46689">
    <property type="entry name" value="Homeodomain-like"/>
    <property type="match status" value="1"/>
</dbReference>
<evidence type="ECO:0000256" key="3">
    <source>
        <dbReference type="ARBA" id="ARBA00023163"/>
    </source>
</evidence>
<dbReference type="InterPro" id="IPR009057">
    <property type="entry name" value="Homeodomain-like_sf"/>
</dbReference>
<dbReference type="InterPro" id="IPR050109">
    <property type="entry name" value="HTH-type_TetR-like_transc_reg"/>
</dbReference>
<dbReference type="Proteomes" id="UP000198894">
    <property type="component" value="Unassembled WGS sequence"/>
</dbReference>
<dbReference type="Gene3D" id="1.10.357.10">
    <property type="entry name" value="Tetracycline Repressor, domain 2"/>
    <property type="match status" value="1"/>
</dbReference>
<sequence length="213" mass="23364">MEGSSVAGSQDGQIASPRRAPSQQRSRERVERMLAAASALIAERGSDVMRMGEVAERAGVSIGSLYQFFPDKRAIIWTLAERHTAESQACIAAALAQVSDAEGLRRAFSELVDIYYGLFLAEPVMRDIWSGTQADKALRELELADSRANAEFLTAVLKRLRPTADPAALETTAFLIWQMGEATMRLAISVGRKEGDDLVAAYKRMALRELVDE</sequence>
<feature type="compositionally biased region" description="Polar residues" evidence="5">
    <location>
        <begin position="1"/>
        <end position="13"/>
    </location>
</feature>
<dbReference type="InterPro" id="IPR041674">
    <property type="entry name" value="TetR_C_22"/>
</dbReference>
<proteinExistence type="predicted"/>
<dbReference type="Pfam" id="PF17928">
    <property type="entry name" value="TetR_C_22"/>
    <property type="match status" value="1"/>
</dbReference>
<evidence type="ECO:0000256" key="4">
    <source>
        <dbReference type="PROSITE-ProRule" id="PRU00335"/>
    </source>
</evidence>
<dbReference type="PANTHER" id="PTHR30055:SF234">
    <property type="entry name" value="HTH-TYPE TRANSCRIPTIONAL REGULATOR BETI"/>
    <property type="match status" value="1"/>
</dbReference>
<feature type="DNA-binding region" description="H-T-H motif" evidence="4">
    <location>
        <begin position="50"/>
        <end position="69"/>
    </location>
</feature>
<dbReference type="AlphaFoldDB" id="A0A1G8SSB7"/>
<keyword evidence="8" id="KW-1185">Reference proteome</keyword>
<evidence type="ECO:0000313" key="8">
    <source>
        <dbReference type="Proteomes" id="UP000198894"/>
    </source>
</evidence>
<keyword evidence="1" id="KW-0805">Transcription regulation</keyword>
<dbReference type="PRINTS" id="PR00455">
    <property type="entry name" value="HTHTETR"/>
</dbReference>
<dbReference type="PANTHER" id="PTHR30055">
    <property type="entry name" value="HTH-TYPE TRANSCRIPTIONAL REGULATOR RUTR"/>
    <property type="match status" value="1"/>
</dbReference>
<keyword evidence="3" id="KW-0804">Transcription</keyword>
<accession>A0A1G8SSB7</accession>
<feature type="compositionally biased region" description="Low complexity" evidence="5">
    <location>
        <begin position="15"/>
        <end position="24"/>
    </location>
</feature>
<evidence type="ECO:0000259" key="6">
    <source>
        <dbReference type="PROSITE" id="PS50977"/>
    </source>
</evidence>
<evidence type="ECO:0000313" key="7">
    <source>
        <dbReference type="EMBL" id="SDJ32139.1"/>
    </source>
</evidence>
<feature type="domain" description="HTH tetR-type" evidence="6">
    <location>
        <begin position="27"/>
        <end position="87"/>
    </location>
</feature>
<dbReference type="Pfam" id="PF00440">
    <property type="entry name" value="TetR_N"/>
    <property type="match status" value="1"/>
</dbReference>
<dbReference type="InterPro" id="IPR001647">
    <property type="entry name" value="HTH_TetR"/>
</dbReference>
<evidence type="ECO:0000256" key="2">
    <source>
        <dbReference type="ARBA" id="ARBA00023125"/>
    </source>
</evidence>
<evidence type="ECO:0000256" key="5">
    <source>
        <dbReference type="SAM" id="MobiDB-lite"/>
    </source>
</evidence>
<gene>
    <name evidence="7" type="ORF">SAMN05428953_105305</name>
</gene>
<dbReference type="GO" id="GO:0000976">
    <property type="term" value="F:transcription cis-regulatory region binding"/>
    <property type="evidence" value="ECO:0007669"/>
    <property type="project" value="TreeGrafter"/>
</dbReference>
<feature type="region of interest" description="Disordered" evidence="5">
    <location>
        <begin position="1"/>
        <end position="28"/>
    </location>
</feature>
<protein>
    <submittedName>
        <fullName evidence="7">Transcriptional regulator, TetR family</fullName>
    </submittedName>
</protein>
<dbReference type="RefSeq" id="WP_091593561.1">
    <property type="nucleotide sequence ID" value="NZ_FNEE01000005.1"/>
</dbReference>
<dbReference type="EMBL" id="FNEE01000005">
    <property type="protein sequence ID" value="SDJ32139.1"/>
    <property type="molecule type" value="Genomic_DNA"/>
</dbReference>
<name>A0A1G8SSB7_9HYPH</name>
<dbReference type="PROSITE" id="PS50977">
    <property type="entry name" value="HTH_TETR_2"/>
    <property type="match status" value="1"/>
</dbReference>
<reference evidence="8" key="1">
    <citation type="submission" date="2016-10" db="EMBL/GenBank/DDBJ databases">
        <authorList>
            <person name="Varghese N."/>
            <person name="Submissions S."/>
        </authorList>
    </citation>
    <scope>NUCLEOTIDE SEQUENCE [LARGE SCALE GENOMIC DNA]</scope>
    <source>
        <strain evidence="8">CGMCC 1.11022</strain>
    </source>
</reference>
<organism evidence="7 8">
    <name type="scientific">Mesorhizobium muleiense</name>
    <dbReference type="NCBI Taxonomy" id="1004279"/>
    <lineage>
        <taxon>Bacteria</taxon>
        <taxon>Pseudomonadati</taxon>
        <taxon>Pseudomonadota</taxon>
        <taxon>Alphaproteobacteria</taxon>
        <taxon>Hyphomicrobiales</taxon>
        <taxon>Phyllobacteriaceae</taxon>
        <taxon>Mesorhizobium</taxon>
    </lineage>
</organism>